<sequence>MRALRPESTIITKASRVMDCPLQSDKSQVFAHADPHAVSEYVNRHVGSHCILMPNHGKPSASLSHRPLANLDLCRISYGGSVRVTSSALGTLYHLQILLKGHCLWRGGEGEHHFIPGELLLINPDDPVDLTYSDDCEKLIVKIPASFLDKACSDNQWRRPSEGIRFSPRHNLGELDGFSSLLGLVCDEAESEHALPLIQEKYASIIAGKLLALLKSNVSYDPLSDGNPSFEHLSQFIEENIKKDINLEHLAQLGQMSLRSLYALFEKSAGTTPRQYIRQRKLESIRNSLSDPRMGARSITEISLDYGFLHLGRFAENYKKAFGELPSETLRRHS</sequence>
<dbReference type="PROSITE" id="PS00041">
    <property type="entry name" value="HTH_ARAC_FAMILY_1"/>
    <property type="match status" value="1"/>
</dbReference>
<evidence type="ECO:0000256" key="4">
    <source>
        <dbReference type="ARBA" id="ARBA00023159"/>
    </source>
</evidence>
<comment type="subcellular location">
    <subcellularLocation>
        <location evidence="1">Cytoplasm</location>
    </subcellularLocation>
</comment>
<name>A0A1I5Q5G7_9GAMM</name>
<dbReference type="InterPro" id="IPR009057">
    <property type="entry name" value="Homeodomain-like_sf"/>
</dbReference>
<evidence type="ECO:0000313" key="8">
    <source>
        <dbReference type="EMBL" id="SFP41427.1"/>
    </source>
</evidence>
<keyword evidence="5" id="KW-0804">Transcription</keyword>
<dbReference type="PANTHER" id="PTHR46796">
    <property type="entry name" value="HTH-TYPE TRANSCRIPTIONAL ACTIVATOR RHAS-RELATED"/>
    <property type="match status" value="1"/>
</dbReference>
<proteinExistence type="predicted"/>
<evidence type="ECO:0000256" key="5">
    <source>
        <dbReference type="ARBA" id="ARBA00023163"/>
    </source>
</evidence>
<keyword evidence="3 8" id="KW-0238">DNA-binding</keyword>
<dbReference type="AlphaFoldDB" id="A0A1I5Q5G7"/>
<dbReference type="InterPro" id="IPR050204">
    <property type="entry name" value="AraC_XylS_family_regulators"/>
</dbReference>
<accession>A0A1I5Q5G7</accession>
<keyword evidence="9" id="KW-1185">Reference proteome</keyword>
<evidence type="ECO:0000256" key="2">
    <source>
        <dbReference type="ARBA" id="ARBA00023015"/>
    </source>
</evidence>
<dbReference type="PROSITE" id="PS01124">
    <property type="entry name" value="HTH_ARAC_FAMILY_2"/>
    <property type="match status" value="1"/>
</dbReference>
<organism evidence="8 9">
    <name type="scientific">Geopseudomonas sagittaria</name>
    <dbReference type="NCBI Taxonomy" id="1135990"/>
    <lineage>
        <taxon>Bacteria</taxon>
        <taxon>Pseudomonadati</taxon>
        <taxon>Pseudomonadota</taxon>
        <taxon>Gammaproteobacteria</taxon>
        <taxon>Pseudomonadales</taxon>
        <taxon>Pseudomonadaceae</taxon>
        <taxon>Geopseudomonas</taxon>
    </lineage>
</organism>
<dbReference type="PANTHER" id="PTHR46796:SF6">
    <property type="entry name" value="ARAC SUBFAMILY"/>
    <property type="match status" value="1"/>
</dbReference>
<dbReference type="SMART" id="SM00342">
    <property type="entry name" value="HTH_ARAC"/>
    <property type="match status" value="1"/>
</dbReference>
<dbReference type="InterPro" id="IPR018062">
    <property type="entry name" value="HTH_AraC-typ_CS"/>
</dbReference>
<reference evidence="9" key="1">
    <citation type="submission" date="2016-10" db="EMBL/GenBank/DDBJ databases">
        <authorList>
            <person name="Varghese N."/>
            <person name="Submissions S."/>
        </authorList>
    </citation>
    <scope>NUCLEOTIDE SEQUENCE [LARGE SCALE GENOMIC DNA]</scope>
    <source>
        <strain evidence="9">JCM 18195</strain>
    </source>
</reference>
<evidence type="ECO:0000256" key="3">
    <source>
        <dbReference type="ARBA" id="ARBA00023125"/>
    </source>
</evidence>
<dbReference type="Gene3D" id="1.10.10.60">
    <property type="entry name" value="Homeodomain-like"/>
    <property type="match status" value="1"/>
</dbReference>
<dbReference type="GO" id="GO:0043565">
    <property type="term" value="F:sequence-specific DNA binding"/>
    <property type="evidence" value="ECO:0007669"/>
    <property type="project" value="InterPro"/>
</dbReference>
<dbReference type="GO" id="GO:0009893">
    <property type="term" value="P:positive regulation of metabolic process"/>
    <property type="evidence" value="ECO:0007669"/>
    <property type="project" value="UniProtKB-ARBA"/>
</dbReference>
<dbReference type="InterPro" id="IPR018060">
    <property type="entry name" value="HTH_AraC"/>
</dbReference>
<protein>
    <submittedName>
        <fullName evidence="8">AraC-type DNA-binding protein</fullName>
    </submittedName>
</protein>
<feature type="domain" description="HTH araC/xylS-type" evidence="7">
    <location>
        <begin position="231"/>
        <end position="332"/>
    </location>
</feature>
<dbReference type="InterPro" id="IPR035418">
    <property type="entry name" value="AraC-bd_2"/>
</dbReference>
<evidence type="ECO:0000256" key="6">
    <source>
        <dbReference type="ARBA" id="ARBA00037345"/>
    </source>
</evidence>
<dbReference type="SUPFAM" id="SSF46689">
    <property type="entry name" value="Homeodomain-like"/>
    <property type="match status" value="1"/>
</dbReference>
<keyword evidence="2" id="KW-0805">Transcription regulation</keyword>
<evidence type="ECO:0000256" key="1">
    <source>
        <dbReference type="ARBA" id="ARBA00004496"/>
    </source>
</evidence>
<dbReference type="Pfam" id="PF14525">
    <property type="entry name" value="AraC_binding_2"/>
    <property type="match status" value="1"/>
</dbReference>
<evidence type="ECO:0000313" key="9">
    <source>
        <dbReference type="Proteomes" id="UP000243084"/>
    </source>
</evidence>
<keyword evidence="4" id="KW-0010">Activator</keyword>
<dbReference type="EMBL" id="FOXM01000002">
    <property type="protein sequence ID" value="SFP41427.1"/>
    <property type="molecule type" value="Genomic_DNA"/>
</dbReference>
<dbReference type="Proteomes" id="UP000243084">
    <property type="component" value="Unassembled WGS sequence"/>
</dbReference>
<dbReference type="GO" id="GO:0005737">
    <property type="term" value="C:cytoplasm"/>
    <property type="evidence" value="ECO:0007669"/>
    <property type="project" value="UniProtKB-SubCell"/>
</dbReference>
<evidence type="ECO:0000259" key="7">
    <source>
        <dbReference type="PROSITE" id="PS01124"/>
    </source>
</evidence>
<comment type="function">
    <text evidence="6">Regulatory protein of the TOL plasmid xyl operons. XylS activates the xylXYZLTEGFJQKIH operon required for the degradation of toluene, m-xylene and p-xylene.</text>
</comment>
<dbReference type="GO" id="GO:0003700">
    <property type="term" value="F:DNA-binding transcription factor activity"/>
    <property type="evidence" value="ECO:0007669"/>
    <property type="project" value="InterPro"/>
</dbReference>
<dbReference type="Pfam" id="PF12833">
    <property type="entry name" value="HTH_18"/>
    <property type="match status" value="1"/>
</dbReference>
<gene>
    <name evidence="8" type="ORF">SAMN05216229_102196</name>
</gene>